<dbReference type="Pfam" id="PF01551">
    <property type="entry name" value="Peptidase_M23"/>
    <property type="match status" value="1"/>
</dbReference>
<accession>A0A939PEY2</accession>
<dbReference type="AlphaFoldDB" id="A0A939PEY2"/>
<keyword evidence="4" id="KW-1185">Reference proteome</keyword>
<keyword evidence="1" id="KW-0732">Signal</keyword>
<sequence>MKTTPHVNRLLIAGVATAAVAGSGIAIAATAHGSNGRSASTVGANASVQAAPRYQLPFSCGQSWRLDTWASDHNPALDMTREPNKPATEGSTVLAPAAGKVNMSFWHQNAGNVIQINHGGGYFTTYLHLKSRTVKVGQKVSLGTRIGYVGHTGPTSNGVPHLHFEQGYDYNHDGKVEWGYVTRERIKASFDGKTYTGAGKTWHKIKSKNKCAPKPPKKYYVKTKAKAGGYNSPTGKTRVGWLNAQKNYVFCSAKGRSVTWSKNKSSWWLKTDLDTGQVNKYVSAAYLGKGGAQPKDLNGKTIPVCK</sequence>
<dbReference type="PANTHER" id="PTHR21666">
    <property type="entry name" value="PEPTIDASE-RELATED"/>
    <property type="match status" value="1"/>
</dbReference>
<dbReference type="InterPro" id="IPR016047">
    <property type="entry name" value="M23ase_b-sheet_dom"/>
</dbReference>
<feature type="chain" id="PRO_5037221089" evidence="1">
    <location>
        <begin position="29"/>
        <end position="306"/>
    </location>
</feature>
<feature type="signal peptide" evidence="1">
    <location>
        <begin position="1"/>
        <end position="28"/>
    </location>
</feature>
<evidence type="ECO:0000313" key="3">
    <source>
        <dbReference type="EMBL" id="MBO2451602.1"/>
    </source>
</evidence>
<gene>
    <name evidence="3" type="ORF">J4573_31240</name>
</gene>
<feature type="domain" description="M23ase beta-sheet core" evidence="2">
    <location>
        <begin position="87"/>
        <end position="166"/>
    </location>
</feature>
<evidence type="ECO:0000313" key="4">
    <source>
        <dbReference type="Proteomes" id="UP000669179"/>
    </source>
</evidence>
<dbReference type="PANTHER" id="PTHR21666:SF270">
    <property type="entry name" value="MUREIN HYDROLASE ACTIVATOR ENVC"/>
    <property type="match status" value="1"/>
</dbReference>
<dbReference type="InterPro" id="IPR011055">
    <property type="entry name" value="Dup_hybrid_motif"/>
</dbReference>
<proteinExistence type="predicted"/>
<dbReference type="CDD" id="cd12797">
    <property type="entry name" value="M23_peptidase"/>
    <property type="match status" value="1"/>
</dbReference>
<dbReference type="Gene3D" id="2.70.70.10">
    <property type="entry name" value="Glucose Permease (Domain IIA)"/>
    <property type="match status" value="1"/>
</dbReference>
<name>A0A939PEY2_9ACTN</name>
<dbReference type="SUPFAM" id="SSF51261">
    <property type="entry name" value="Duplicated hybrid motif"/>
    <property type="match status" value="1"/>
</dbReference>
<dbReference type="RefSeq" id="WP_208259479.1">
    <property type="nucleotide sequence ID" value="NZ_JAGEOJ010000013.1"/>
</dbReference>
<comment type="caution">
    <text evidence="3">The sequence shown here is derived from an EMBL/GenBank/DDBJ whole genome shotgun (WGS) entry which is preliminary data.</text>
</comment>
<reference evidence="3" key="1">
    <citation type="submission" date="2021-03" db="EMBL/GenBank/DDBJ databases">
        <authorList>
            <person name="Kanchanasin P."/>
            <person name="Saeng-In P."/>
            <person name="Phongsopitanun W."/>
            <person name="Yuki M."/>
            <person name="Kudo T."/>
            <person name="Ohkuma M."/>
            <person name="Tanasupawat S."/>
        </authorList>
    </citation>
    <scope>NUCLEOTIDE SEQUENCE</scope>
    <source>
        <strain evidence="3">GKU 128</strain>
    </source>
</reference>
<dbReference type="Proteomes" id="UP000669179">
    <property type="component" value="Unassembled WGS sequence"/>
</dbReference>
<organism evidence="3 4">
    <name type="scientific">Actinomadura barringtoniae</name>
    <dbReference type="NCBI Taxonomy" id="1427535"/>
    <lineage>
        <taxon>Bacteria</taxon>
        <taxon>Bacillati</taxon>
        <taxon>Actinomycetota</taxon>
        <taxon>Actinomycetes</taxon>
        <taxon>Streptosporangiales</taxon>
        <taxon>Thermomonosporaceae</taxon>
        <taxon>Actinomadura</taxon>
    </lineage>
</organism>
<evidence type="ECO:0000259" key="2">
    <source>
        <dbReference type="Pfam" id="PF01551"/>
    </source>
</evidence>
<dbReference type="EMBL" id="JAGEOJ010000013">
    <property type="protein sequence ID" value="MBO2451602.1"/>
    <property type="molecule type" value="Genomic_DNA"/>
</dbReference>
<dbReference type="InterPro" id="IPR050570">
    <property type="entry name" value="Cell_wall_metabolism_enzyme"/>
</dbReference>
<evidence type="ECO:0000256" key="1">
    <source>
        <dbReference type="SAM" id="SignalP"/>
    </source>
</evidence>
<dbReference type="GO" id="GO:0004222">
    <property type="term" value="F:metalloendopeptidase activity"/>
    <property type="evidence" value="ECO:0007669"/>
    <property type="project" value="TreeGrafter"/>
</dbReference>
<protein>
    <submittedName>
        <fullName evidence="3">M23 family metallopeptidase</fullName>
    </submittedName>
</protein>